<comment type="caution">
    <text evidence="7">The sequence shown here is derived from an EMBL/GenBank/DDBJ whole genome shotgun (WGS) entry which is preliminary data.</text>
</comment>
<dbReference type="Pfam" id="PF00439">
    <property type="entry name" value="Bromodomain"/>
    <property type="match status" value="1"/>
</dbReference>
<evidence type="ECO:0000313" key="6">
    <source>
        <dbReference type="EMBL" id="CAK9136643.1"/>
    </source>
</evidence>
<evidence type="ECO:0000313" key="8">
    <source>
        <dbReference type="Proteomes" id="UP001642360"/>
    </source>
</evidence>
<dbReference type="AlphaFoldDB" id="A0ABC8TYZ4"/>
<evidence type="ECO:0000256" key="3">
    <source>
        <dbReference type="SAM" id="Coils"/>
    </source>
</evidence>
<dbReference type="PROSITE" id="PS50014">
    <property type="entry name" value="BROMODOMAIN_2"/>
    <property type="match status" value="1"/>
</dbReference>
<reference evidence="7 8" key="1">
    <citation type="submission" date="2024-02" db="EMBL/GenBank/DDBJ databases">
        <authorList>
            <person name="Vignale AGUSTIN F."/>
            <person name="Sosa J E."/>
            <person name="Modenutti C."/>
        </authorList>
    </citation>
    <scope>NUCLEOTIDE SEQUENCE [LARGE SCALE GENOMIC DNA]</scope>
</reference>
<dbReference type="SUPFAM" id="SSF47370">
    <property type="entry name" value="Bromodomain"/>
    <property type="match status" value="1"/>
</dbReference>
<keyword evidence="3" id="KW-0175">Coiled coil</keyword>
<feature type="compositionally biased region" description="Basic residues" evidence="4">
    <location>
        <begin position="459"/>
        <end position="475"/>
    </location>
</feature>
<keyword evidence="8" id="KW-1185">Reference proteome</keyword>
<feature type="compositionally biased region" description="Basic residues" evidence="4">
    <location>
        <begin position="207"/>
        <end position="218"/>
    </location>
</feature>
<dbReference type="InterPro" id="IPR001487">
    <property type="entry name" value="Bromodomain"/>
</dbReference>
<evidence type="ECO:0000256" key="1">
    <source>
        <dbReference type="ARBA" id="ARBA00023117"/>
    </source>
</evidence>
<sequence>MGEESMVVGPNSTRWGTWEELILGGAVLRHGTQDWNVVALELQARTIYIFTPEACKAKYEQLQKHYSGCSVWFEELRKRRVAELKRDLEKSEDSIGSLKSKLESLKTEREHYDQVEYGSSQTESPVPILKSEGIEFWVKETSKDGLSAGSFTQDAQTNWSLVCQIPPVESNAEMERKPEFSGSCEHENLLCIKKPGEANNEQEGPVRKRRGKRKRKDCKRAAKEGSIGESDNVGSTNVASTSQCKEISVSDCGRTIRSSGLDSDNKDSYGVRSDDLLGIFYSVAVNDNALVFRHKLDSQKRARYRKIIKQHMDFDTIRSRIASGSIKSAGELFRDLLLLANNALVFYSKRTREYKTALALRDIFMKANQKRCKDTGNKASSSILYMSPLCNPPVKPRSFRPHPCKRTLSAKFPNAENVTTEAPQGYQKPVNDDSNLLLQSLVMVKKGLGRPMKIGHGIANRHKNPMKDRKRVRQR</sequence>
<dbReference type="CDD" id="cd00167">
    <property type="entry name" value="SANT"/>
    <property type="match status" value="1"/>
</dbReference>
<gene>
    <name evidence="6" type="ORF">ILEXP_LOCUS3636</name>
    <name evidence="7" type="ORF">ILEXP_LOCUS44493</name>
</gene>
<accession>A0ABC8TYZ4</accession>
<dbReference type="Proteomes" id="UP001642360">
    <property type="component" value="Unassembled WGS sequence"/>
</dbReference>
<feature type="domain" description="Bromo" evidence="5">
    <location>
        <begin position="284"/>
        <end position="354"/>
    </location>
</feature>
<feature type="coiled-coil region" evidence="3">
    <location>
        <begin position="81"/>
        <end position="108"/>
    </location>
</feature>
<protein>
    <recommendedName>
        <fullName evidence="5">Bromo domain-containing protein</fullName>
    </recommendedName>
</protein>
<evidence type="ECO:0000256" key="2">
    <source>
        <dbReference type="PROSITE-ProRule" id="PRU00035"/>
    </source>
</evidence>
<dbReference type="EMBL" id="CAUOFW020006412">
    <property type="protein sequence ID" value="CAK9174729.1"/>
    <property type="molecule type" value="Genomic_DNA"/>
</dbReference>
<dbReference type="SMART" id="SM00297">
    <property type="entry name" value="BROMO"/>
    <property type="match status" value="1"/>
</dbReference>
<proteinExistence type="predicted"/>
<dbReference type="InterPro" id="IPR001005">
    <property type="entry name" value="SANT/Myb"/>
</dbReference>
<evidence type="ECO:0000313" key="7">
    <source>
        <dbReference type="EMBL" id="CAK9174729.1"/>
    </source>
</evidence>
<feature type="region of interest" description="Disordered" evidence="4">
    <location>
        <begin position="195"/>
        <end position="237"/>
    </location>
</feature>
<name>A0ABC8TYZ4_9AQUA</name>
<dbReference type="EMBL" id="CAUOFW020000769">
    <property type="protein sequence ID" value="CAK9136643.1"/>
    <property type="molecule type" value="Genomic_DNA"/>
</dbReference>
<evidence type="ECO:0000256" key="4">
    <source>
        <dbReference type="SAM" id="MobiDB-lite"/>
    </source>
</evidence>
<feature type="region of interest" description="Disordered" evidence="4">
    <location>
        <begin position="453"/>
        <end position="475"/>
    </location>
</feature>
<evidence type="ECO:0000259" key="5">
    <source>
        <dbReference type="PROSITE" id="PS50014"/>
    </source>
</evidence>
<dbReference type="CDD" id="cd04369">
    <property type="entry name" value="Bromodomain"/>
    <property type="match status" value="1"/>
</dbReference>
<dbReference type="PANTHER" id="PTHR15398">
    <property type="entry name" value="BROMODOMAIN-CONTAINING PROTEIN 8"/>
    <property type="match status" value="1"/>
</dbReference>
<dbReference type="Gene3D" id="1.20.920.10">
    <property type="entry name" value="Bromodomain-like"/>
    <property type="match status" value="1"/>
</dbReference>
<keyword evidence="1 2" id="KW-0103">Bromodomain</keyword>
<dbReference type="InterPro" id="IPR036427">
    <property type="entry name" value="Bromodomain-like_sf"/>
</dbReference>
<dbReference type="PANTHER" id="PTHR15398:SF4">
    <property type="entry name" value="BROMODOMAIN-CONTAINING PROTEIN 8 ISOFORM X1"/>
    <property type="match status" value="1"/>
</dbReference>
<organism evidence="7 8">
    <name type="scientific">Ilex paraguariensis</name>
    <name type="common">yerba mate</name>
    <dbReference type="NCBI Taxonomy" id="185542"/>
    <lineage>
        <taxon>Eukaryota</taxon>
        <taxon>Viridiplantae</taxon>
        <taxon>Streptophyta</taxon>
        <taxon>Embryophyta</taxon>
        <taxon>Tracheophyta</taxon>
        <taxon>Spermatophyta</taxon>
        <taxon>Magnoliopsida</taxon>
        <taxon>eudicotyledons</taxon>
        <taxon>Gunneridae</taxon>
        <taxon>Pentapetalae</taxon>
        <taxon>asterids</taxon>
        <taxon>campanulids</taxon>
        <taxon>Aquifoliales</taxon>
        <taxon>Aquifoliaceae</taxon>
        <taxon>Ilex</taxon>
    </lineage>
</organism>